<keyword evidence="1" id="KW-0472">Membrane</keyword>
<gene>
    <name evidence="2" type="ORF">IDJ75_07095</name>
</gene>
<feature type="transmembrane region" description="Helical" evidence="1">
    <location>
        <begin position="210"/>
        <end position="232"/>
    </location>
</feature>
<protein>
    <submittedName>
        <fullName evidence="2">Uncharacterized protein</fullName>
    </submittedName>
</protein>
<feature type="transmembrane region" description="Helical" evidence="1">
    <location>
        <begin position="103"/>
        <end position="119"/>
    </location>
</feature>
<feature type="transmembrane region" description="Helical" evidence="1">
    <location>
        <begin position="20"/>
        <end position="42"/>
    </location>
</feature>
<organism evidence="2 3">
    <name type="scientific">Mucilaginibacter rigui</name>
    <dbReference type="NCBI Taxonomy" id="534635"/>
    <lineage>
        <taxon>Bacteria</taxon>
        <taxon>Pseudomonadati</taxon>
        <taxon>Bacteroidota</taxon>
        <taxon>Sphingobacteriia</taxon>
        <taxon>Sphingobacteriales</taxon>
        <taxon>Sphingobacteriaceae</taxon>
        <taxon>Mucilaginibacter</taxon>
    </lineage>
</organism>
<dbReference type="RefSeq" id="WP_191174939.1">
    <property type="nucleotide sequence ID" value="NZ_JACWMW010000002.1"/>
</dbReference>
<keyword evidence="3" id="KW-1185">Reference proteome</keyword>
<feature type="transmembrane region" description="Helical" evidence="1">
    <location>
        <begin position="140"/>
        <end position="159"/>
    </location>
</feature>
<reference evidence="2 3" key="1">
    <citation type="submission" date="2020-09" db="EMBL/GenBank/DDBJ databases">
        <title>Novel species of Mucilaginibacter isolated from a glacier on the Tibetan Plateau.</title>
        <authorList>
            <person name="Liu Q."/>
            <person name="Xin Y.-H."/>
        </authorList>
    </citation>
    <scope>NUCLEOTIDE SEQUENCE [LARGE SCALE GENOMIC DNA]</scope>
    <source>
        <strain evidence="2 3">CGMCC 1.13878</strain>
    </source>
</reference>
<name>A0ABR7X4P5_9SPHI</name>
<evidence type="ECO:0000313" key="2">
    <source>
        <dbReference type="EMBL" id="MBD1385040.1"/>
    </source>
</evidence>
<feature type="transmembrane region" description="Helical" evidence="1">
    <location>
        <begin position="238"/>
        <end position="257"/>
    </location>
</feature>
<comment type="caution">
    <text evidence="2">The sequence shown here is derived from an EMBL/GenBank/DDBJ whole genome shotgun (WGS) entry which is preliminary data.</text>
</comment>
<feature type="transmembrane region" description="Helical" evidence="1">
    <location>
        <begin position="80"/>
        <end position="97"/>
    </location>
</feature>
<dbReference type="Proteomes" id="UP000618754">
    <property type="component" value="Unassembled WGS sequence"/>
</dbReference>
<sequence length="356" mass="41245">MENSPKHKQPWLHSPIIDGVFILSPPFIALLLVICFPAQFQASSAIPVYYWLFLVVFIDVAHVYSTLYRTYFNSKSYKKEAFLIIVPIACYIVGVLLHNYNGMLFWRVLAYLAVFHFVRQQYGFMRLYSRQEGSNCWFRLIDKLAIYTATIYPLFYWHFEGDRNFSWFVENDIISFHSPVLLGIGLGLYLLVIATYVVKEVTYLANTGAFNWPRNLLIGGTFLSWYFGIVYFNGDMAFTTLNVISHGIPYMALIWIFEKKKHGKSGNKNNLILKYTFSKFGGVVFFVLLLAFLAYVEEGLWDGMVWKEHGSVFTFFACLPKISNEQVLSLLVPLLALPQSTHYVLDGFIWKVNKEK</sequence>
<feature type="transmembrane region" description="Helical" evidence="1">
    <location>
        <begin position="179"/>
        <end position="198"/>
    </location>
</feature>
<evidence type="ECO:0000256" key="1">
    <source>
        <dbReference type="SAM" id="Phobius"/>
    </source>
</evidence>
<accession>A0ABR7X4P5</accession>
<dbReference type="EMBL" id="JACWMW010000002">
    <property type="protein sequence ID" value="MBD1385040.1"/>
    <property type="molecule type" value="Genomic_DNA"/>
</dbReference>
<feature type="transmembrane region" description="Helical" evidence="1">
    <location>
        <begin position="48"/>
        <end position="68"/>
    </location>
</feature>
<evidence type="ECO:0000313" key="3">
    <source>
        <dbReference type="Proteomes" id="UP000618754"/>
    </source>
</evidence>
<proteinExistence type="predicted"/>
<keyword evidence="1" id="KW-0812">Transmembrane</keyword>
<keyword evidence="1" id="KW-1133">Transmembrane helix</keyword>
<feature type="transmembrane region" description="Helical" evidence="1">
    <location>
        <begin position="277"/>
        <end position="296"/>
    </location>
</feature>